<sequence>MVHNLTRRSRLAAAAAVAVLSLSLPVLAATTTTPEIAHLSANVVAPSKEELNPASPNAVSDHVLSLEKVSRPKGSSTNYLKALASGHGATHIDDLYDYEFIATIEWDGTPVKVIIDTGSSDTWLIHSGFQCFDADGINLPEANCTFGPTFNGTFQHGTLPDLSFNISYGSGEFVLGDFGREDIQIAGINVYSQQVALVNRAFWIGDLVTSGLLGLAYPLLTSAFKANDPTTQVIYDSIFTTMIKEKLVSPVFSLACERNSSGGYLALGGLPPVKAGPLFGSTPIRKLEILNKTSMLTHYSFYTIVPDGYIYQGSDRWSGIGSSWWSNLFNWPHINTTQFPVIVDSGTTLLILPTEMTKDIAGLFDPPAVLIASEGAYFAPCNAVVPEVSVVIGGVPFGIAAADLLLQGQTLPNDTSSCLVGFNDGGNGPFTLGDTFLNNVVAVFDVGASEMRFAQHHY</sequence>
<organism evidence="1 2">
    <name type="scientific">Zarea fungicola</name>
    <dbReference type="NCBI Taxonomy" id="93591"/>
    <lineage>
        <taxon>Eukaryota</taxon>
        <taxon>Fungi</taxon>
        <taxon>Dikarya</taxon>
        <taxon>Ascomycota</taxon>
        <taxon>Pezizomycotina</taxon>
        <taxon>Sordariomycetes</taxon>
        <taxon>Hypocreomycetidae</taxon>
        <taxon>Hypocreales</taxon>
        <taxon>Cordycipitaceae</taxon>
        <taxon>Zarea</taxon>
    </lineage>
</organism>
<keyword evidence="2" id="KW-1185">Reference proteome</keyword>
<accession>A0ACC1N2K9</accession>
<evidence type="ECO:0000313" key="2">
    <source>
        <dbReference type="Proteomes" id="UP001143910"/>
    </source>
</evidence>
<gene>
    <name evidence="1" type="ORF">NQ176_g6916</name>
</gene>
<proteinExistence type="predicted"/>
<evidence type="ECO:0000313" key="1">
    <source>
        <dbReference type="EMBL" id="KAJ2972861.1"/>
    </source>
</evidence>
<reference evidence="1" key="1">
    <citation type="submission" date="2022-08" db="EMBL/GenBank/DDBJ databases">
        <title>Genome Sequence of Lecanicillium fungicola.</title>
        <authorList>
            <person name="Buettner E."/>
        </authorList>
    </citation>
    <scope>NUCLEOTIDE SEQUENCE</scope>
    <source>
        <strain evidence="1">Babe33</strain>
    </source>
</reference>
<comment type="caution">
    <text evidence="1">The sequence shown here is derived from an EMBL/GenBank/DDBJ whole genome shotgun (WGS) entry which is preliminary data.</text>
</comment>
<dbReference type="Proteomes" id="UP001143910">
    <property type="component" value="Unassembled WGS sequence"/>
</dbReference>
<protein>
    <submittedName>
        <fullName evidence="1">Uncharacterized protein</fullName>
    </submittedName>
</protein>
<dbReference type="EMBL" id="JANJQO010001069">
    <property type="protein sequence ID" value="KAJ2972861.1"/>
    <property type="molecule type" value="Genomic_DNA"/>
</dbReference>
<name>A0ACC1N2K9_9HYPO</name>